<organism evidence="1 2">
    <name type="scientific">Dysosmobacter segnis</name>
    <dbReference type="NCBI Taxonomy" id="2763042"/>
    <lineage>
        <taxon>Bacteria</taxon>
        <taxon>Bacillati</taxon>
        <taxon>Bacillota</taxon>
        <taxon>Clostridia</taxon>
        <taxon>Eubacteriales</taxon>
        <taxon>Oscillospiraceae</taxon>
        <taxon>Dysosmobacter</taxon>
    </lineage>
</organism>
<proteinExistence type="predicted"/>
<name>A0A923S677_9FIRM</name>
<sequence length="166" mass="18646">MPHFDSMIQQKILLKRKLLQNQAVVNLLCNVGNNVAEFEDFKTGSKSPAEPLIKTHFYVPGTQTDDKNFITMRSRVVYTDSNVIKETGITVYIICNEHQIDLLQGSRADLLADEVDRILNNGDKPLFGLGGIKLSTADEVQFNEGYSGWSIPYVTHEMNREAGIID</sequence>
<reference evidence="1" key="1">
    <citation type="submission" date="2020-08" db="EMBL/GenBank/DDBJ databases">
        <title>Genome public.</title>
        <authorList>
            <person name="Liu C."/>
            <person name="Sun Q."/>
        </authorList>
    </citation>
    <scope>NUCLEOTIDE SEQUENCE</scope>
    <source>
        <strain evidence="1">BX15</strain>
    </source>
</reference>
<dbReference type="AlphaFoldDB" id="A0A923S677"/>
<dbReference type="RefSeq" id="WP_187013759.1">
    <property type="nucleotide sequence ID" value="NZ_JACOQI010000002.1"/>
</dbReference>
<dbReference type="EMBL" id="JACOQI010000002">
    <property type="protein sequence ID" value="MBC5769399.1"/>
    <property type="molecule type" value="Genomic_DNA"/>
</dbReference>
<dbReference type="Proteomes" id="UP000620327">
    <property type="component" value="Unassembled WGS sequence"/>
</dbReference>
<evidence type="ECO:0000313" key="1">
    <source>
        <dbReference type="EMBL" id="MBC5769399.1"/>
    </source>
</evidence>
<evidence type="ECO:0000313" key="2">
    <source>
        <dbReference type="Proteomes" id="UP000620327"/>
    </source>
</evidence>
<accession>A0A923S677</accession>
<gene>
    <name evidence="1" type="ORF">H8Z83_03435</name>
</gene>
<comment type="caution">
    <text evidence="1">The sequence shown here is derived from an EMBL/GenBank/DDBJ whole genome shotgun (WGS) entry which is preliminary data.</text>
</comment>
<protein>
    <submittedName>
        <fullName evidence="1">Uncharacterized protein</fullName>
    </submittedName>
</protein>
<keyword evidence="2" id="KW-1185">Reference proteome</keyword>